<evidence type="ECO:0000313" key="1">
    <source>
        <dbReference type="EMBL" id="QOW01888.1"/>
    </source>
</evidence>
<protein>
    <submittedName>
        <fullName evidence="1">Uncharacterized protein</fullName>
    </submittedName>
</protein>
<keyword evidence="2" id="KW-1185">Reference proteome</keyword>
<keyword evidence="1" id="KW-0614">Plasmid</keyword>
<proteinExistence type="predicted"/>
<organism evidence="1 2">
    <name type="scientific">Rhodococcus pyridinivorans</name>
    <dbReference type="NCBI Taxonomy" id="103816"/>
    <lineage>
        <taxon>Bacteria</taxon>
        <taxon>Bacillati</taxon>
        <taxon>Actinomycetota</taxon>
        <taxon>Actinomycetes</taxon>
        <taxon>Mycobacteriales</taxon>
        <taxon>Nocardiaceae</taxon>
        <taxon>Rhodococcus</taxon>
    </lineage>
</organism>
<dbReference type="RefSeq" id="WP_193904165.1">
    <property type="nucleotide sequence ID" value="NZ_CP063453.1"/>
</dbReference>
<geneLocation type="plasmid" evidence="1 2">
    <name>pSID</name>
</geneLocation>
<dbReference type="AlphaFoldDB" id="A0A7M2XWA9"/>
<name>A0A7M2XWA9_9NOCA</name>
<dbReference type="EMBL" id="CP063453">
    <property type="protein sequence ID" value="QOW01888.1"/>
    <property type="molecule type" value="Genomic_DNA"/>
</dbReference>
<dbReference type="Proteomes" id="UP000593818">
    <property type="component" value="Plasmid pSID"/>
</dbReference>
<sequence>MTLASNRVECLFVRRQDCEGTVESDFNRLSEALFQPYVDGWSQARRDRIQLALVDGGPVLETDVTELLMAMSGDLEQYFLTIVWDTVGLGDPPKRAFVVDSRFFVSRFPSPSGCKHVPDMCVVRTDETGEPLELLVVIEAKGNAQVNGDRGYCKARGSTYSNQAIAYPAGCWTSANVDKAKMLWIGPDYAIGHERGPWGTKGLIPSDVTRYDLGTAFAEQEAARERWIGLGWGELSDKLRSHPDGGLVARVLDTWSRHFV</sequence>
<accession>A0A7M2XWA9</accession>
<evidence type="ECO:0000313" key="2">
    <source>
        <dbReference type="Proteomes" id="UP000593818"/>
    </source>
</evidence>
<reference evidence="1 2" key="1">
    <citation type="submission" date="2020-10" db="EMBL/GenBank/DDBJ databases">
        <title>Whole genome sequence of oil-degrading bacteria Rhodococcus pyridinivorans strain 5Ap.</title>
        <authorList>
            <person name="Akhremchuk A.E."/>
            <person name="Valentovich L.N."/>
            <person name="Charniauskaya M.I."/>
            <person name="Bukliarevich H.A."/>
            <person name="Titok M.A."/>
        </authorList>
    </citation>
    <scope>NUCLEOTIDE SEQUENCE [LARGE SCALE GENOMIC DNA]</scope>
    <source>
        <strain evidence="1 2">5Ap</strain>
        <plasmid evidence="1 2">pSID</plasmid>
    </source>
</reference>
<gene>
    <name evidence="1" type="ORF">INP59_27420</name>
</gene>